<dbReference type="SUPFAM" id="SSF53067">
    <property type="entry name" value="Actin-like ATPase domain"/>
    <property type="match status" value="2"/>
</dbReference>
<comment type="similarity">
    <text evidence="2">Belongs to the actin family. ARP6 subfamily.</text>
</comment>
<dbReference type="FunFam" id="3.90.640.10:FF:000014">
    <property type="entry name" value="Putative actin-related protein 6"/>
    <property type="match status" value="1"/>
</dbReference>
<evidence type="ECO:0000256" key="2">
    <source>
        <dbReference type="ARBA" id="ARBA00005665"/>
    </source>
</evidence>
<feature type="region of interest" description="Disordered" evidence="8">
    <location>
        <begin position="287"/>
        <end position="312"/>
    </location>
</feature>
<evidence type="ECO:0000313" key="10">
    <source>
        <dbReference type="Proteomes" id="UP000800092"/>
    </source>
</evidence>
<comment type="function">
    <text evidence="5">Component of the SWR1 complex which mediates the ATP-dependent exchange of histone H2A for the H2A variant HZT1 leading to transcriptional regulation of selected genes by chromatin remodeling. Involved in chromosome stability.</text>
</comment>
<dbReference type="InterPro" id="IPR004000">
    <property type="entry name" value="Actin"/>
</dbReference>
<dbReference type="PANTHER" id="PTHR11937">
    <property type="entry name" value="ACTIN"/>
    <property type="match status" value="1"/>
</dbReference>
<dbReference type="Pfam" id="PF00022">
    <property type="entry name" value="Actin"/>
    <property type="match status" value="1"/>
</dbReference>
<dbReference type="GO" id="GO:0005737">
    <property type="term" value="C:cytoplasm"/>
    <property type="evidence" value="ECO:0007669"/>
    <property type="project" value="UniProtKB-SubCell"/>
</dbReference>
<sequence length="451" mass="49996">MAPRQSKTAPKALPGRTLVVDNGAYTIKAGYASQTPNPDQDCHIIPNCIARSRDKRIYVGAQLEECRDFGEMAFRRPVEKGYLVNWEAEKEIWEQAFFDQNAKLKCDPHETNLLLTEAPSAPQSLQSNCDQIIFEEFEFASYYRCMGPPLNAYNNISIDSSTNNPTSSPQPSKLPTECLLIDTGYSHTTVTPIHNGHAMHPALRRLDIGGKLLTNYLKELISIRHFGLMDEPYIVNEIKEKVCFVSTDFARDLDRVWKHRRPDTAPNPLVLDYVLPDYDARQEGYVRPRDASMAGGAGAGGGEGGGGGGAEANEDVFSLGNERFVVPELLFTPSDIGMKQAGLPEMVMQSLEALPETLRPGMMANMVVVGGNAKIPGFMERLESELRSMIPAENLLNLTRPSDPVKATWLGGAKMAGDQDRMKGLLVSRDDYLEKGHSWVSRHFNATYRLG</sequence>
<evidence type="ECO:0000256" key="3">
    <source>
        <dbReference type="ARBA" id="ARBA00018633"/>
    </source>
</evidence>
<keyword evidence="10" id="KW-1185">Reference proteome</keyword>
<dbReference type="SMART" id="SM00268">
    <property type="entry name" value="ACTIN"/>
    <property type="match status" value="1"/>
</dbReference>
<gene>
    <name evidence="9" type="ORF">EV356DRAFT_498942</name>
</gene>
<evidence type="ECO:0000256" key="4">
    <source>
        <dbReference type="ARBA" id="ARBA00022490"/>
    </source>
</evidence>
<dbReference type="OrthoDB" id="6220758at2759"/>
<evidence type="ECO:0000256" key="1">
    <source>
        <dbReference type="ARBA" id="ARBA00004496"/>
    </source>
</evidence>
<protein>
    <recommendedName>
        <fullName evidence="3">Actin-like protein ARP6</fullName>
    </recommendedName>
    <alternativeName>
        <fullName evidence="7">Actin-like protein arp6</fullName>
    </alternativeName>
</protein>
<reference evidence="9" key="1">
    <citation type="journal article" date="2020" name="Stud. Mycol.">
        <title>101 Dothideomycetes genomes: a test case for predicting lifestyles and emergence of pathogens.</title>
        <authorList>
            <person name="Haridas S."/>
            <person name="Albert R."/>
            <person name="Binder M."/>
            <person name="Bloem J."/>
            <person name="Labutti K."/>
            <person name="Salamov A."/>
            <person name="Andreopoulos B."/>
            <person name="Baker S."/>
            <person name="Barry K."/>
            <person name="Bills G."/>
            <person name="Bluhm B."/>
            <person name="Cannon C."/>
            <person name="Castanera R."/>
            <person name="Culley D."/>
            <person name="Daum C."/>
            <person name="Ezra D."/>
            <person name="Gonzalez J."/>
            <person name="Henrissat B."/>
            <person name="Kuo A."/>
            <person name="Liang C."/>
            <person name="Lipzen A."/>
            <person name="Lutzoni F."/>
            <person name="Magnuson J."/>
            <person name="Mondo S."/>
            <person name="Nolan M."/>
            <person name="Ohm R."/>
            <person name="Pangilinan J."/>
            <person name="Park H.-J."/>
            <person name="Ramirez L."/>
            <person name="Alfaro M."/>
            <person name="Sun H."/>
            <person name="Tritt A."/>
            <person name="Yoshinaga Y."/>
            <person name="Zwiers L.-H."/>
            <person name="Turgeon B."/>
            <person name="Goodwin S."/>
            <person name="Spatafora J."/>
            <person name="Crous P."/>
            <person name="Grigoriev I."/>
        </authorList>
    </citation>
    <scope>NUCLEOTIDE SEQUENCE</scope>
    <source>
        <strain evidence="9">Tuck. ex Michener</strain>
    </source>
</reference>
<dbReference type="Gene3D" id="3.30.420.40">
    <property type="match status" value="2"/>
</dbReference>
<dbReference type="AlphaFoldDB" id="A0A6A6HD84"/>
<evidence type="ECO:0000256" key="5">
    <source>
        <dbReference type="ARBA" id="ARBA00025222"/>
    </source>
</evidence>
<dbReference type="Gene3D" id="2.30.36.70">
    <property type="entry name" value="Actin, Chain A, domain 2"/>
    <property type="match status" value="1"/>
</dbReference>
<dbReference type="CDD" id="cd10210">
    <property type="entry name" value="ASKHA_NBD_Arp6"/>
    <property type="match status" value="1"/>
</dbReference>
<accession>A0A6A6HD84</accession>
<evidence type="ECO:0000256" key="7">
    <source>
        <dbReference type="ARBA" id="ARBA00073820"/>
    </source>
</evidence>
<evidence type="ECO:0000256" key="8">
    <source>
        <dbReference type="SAM" id="MobiDB-lite"/>
    </source>
</evidence>
<organism evidence="9 10">
    <name type="scientific">Viridothelium virens</name>
    <name type="common">Speckled blister lichen</name>
    <name type="synonym">Trypethelium virens</name>
    <dbReference type="NCBI Taxonomy" id="1048519"/>
    <lineage>
        <taxon>Eukaryota</taxon>
        <taxon>Fungi</taxon>
        <taxon>Dikarya</taxon>
        <taxon>Ascomycota</taxon>
        <taxon>Pezizomycotina</taxon>
        <taxon>Dothideomycetes</taxon>
        <taxon>Dothideomycetes incertae sedis</taxon>
        <taxon>Trypetheliales</taxon>
        <taxon>Trypetheliaceae</taxon>
        <taxon>Viridothelium</taxon>
    </lineage>
</organism>
<dbReference type="InterPro" id="IPR043129">
    <property type="entry name" value="ATPase_NBD"/>
</dbReference>
<dbReference type="Gene3D" id="3.90.640.10">
    <property type="entry name" value="Actin, Chain A, domain 4"/>
    <property type="match status" value="1"/>
</dbReference>
<dbReference type="Proteomes" id="UP000800092">
    <property type="component" value="Unassembled WGS sequence"/>
</dbReference>
<evidence type="ECO:0000256" key="6">
    <source>
        <dbReference type="ARBA" id="ARBA00063309"/>
    </source>
</evidence>
<name>A0A6A6HD84_VIRVR</name>
<dbReference type="GO" id="GO:0005634">
    <property type="term" value="C:nucleus"/>
    <property type="evidence" value="ECO:0007669"/>
    <property type="project" value="UniProtKB-ARBA"/>
</dbReference>
<dbReference type="EMBL" id="ML991787">
    <property type="protein sequence ID" value="KAF2236096.1"/>
    <property type="molecule type" value="Genomic_DNA"/>
</dbReference>
<keyword evidence="4" id="KW-0963">Cytoplasm</keyword>
<feature type="compositionally biased region" description="Gly residues" evidence="8">
    <location>
        <begin position="295"/>
        <end position="310"/>
    </location>
</feature>
<comment type="subcellular location">
    <subcellularLocation>
        <location evidence="1">Cytoplasm</location>
    </subcellularLocation>
</comment>
<proteinExistence type="inferred from homology"/>
<comment type="subunit">
    <text evidence="6">Component of the SWR1 chromatin remodeling complex.</text>
</comment>
<evidence type="ECO:0000313" key="9">
    <source>
        <dbReference type="EMBL" id="KAF2236096.1"/>
    </source>
</evidence>